<dbReference type="SUPFAM" id="SSF55785">
    <property type="entry name" value="PYP-like sensor domain (PAS domain)"/>
    <property type="match status" value="1"/>
</dbReference>
<dbReference type="PANTHER" id="PTHR44757:SF2">
    <property type="entry name" value="BIOFILM ARCHITECTURE MAINTENANCE PROTEIN MBAA"/>
    <property type="match status" value="1"/>
</dbReference>
<dbReference type="PROSITE" id="PS50113">
    <property type="entry name" value="PAC"/>
    <property type="match status" value="1"/>
</dbReference>
<dbReference type="InterPro" id="IPR035965">
    <property type="entry name" value="PAS-like_dom_sf"/>
</dbReference>
<evidence type="ECO:0000259" key="1">
    <source>
        <dbReference type="PROSITE" id="PS50113"/>
    </source>
</evidence>
<dbReference type="InterPro" id="IPR000160">
    <property type="entry name" value="GGDEF_dom"/>
</dbReference>
<dbReference type="SMART" id="SM00267">
    <property type="entry name" value="GGDEF"/>
    <property type="match status" value="1"/>
</dbReference>
<dbReference type="PROSITE" id="PS50887">
    <property type="entry name" value="GGDEF"/>
    <property type="match status" value="1"/>
</dbReference>
<dbReference type="NCBIfam" id="TIGR00229">
    <property type="entry name" value="sensory_box"/>
    <property type="match status" value="1"/>
</dbReference>
<reference evidence="3" key="1">
    <citation type="submission" date="2020-12" db="EMBL/GenBank/DDBJ databases">
        <title>The genome sequence of Inhella sp. 4Y17.</title>
        <authorList>
            <person name="Liu Y."/>
        </authorList>
    </citation>
    <scope>NUCLEOTIDE SEQUENCE</scope>
    <source>
        <strain evidence="3">4Y10</strain>
    </source>
</reference>
<dbReference type="SMART" id="SM00091">
    <property type="entry name" value="PAS"/>
    <property type="match status" value="1"/>
</dbReference>
<dbReference type="SUPFAM" id="SSF55073">
    <property type="entry name" value="Nucleotide cyclase"/>
    <property type="match status" value="1"/>
</dbReference>
<accession>A0A931IWZ1</accession>
<proteinExistence type="predicted"/>
<keyword evidence="4" id="KW-1185">Reference proteome</keyword>
<dbReference type="Gene3D" id="3.30.450.20">
    <property type="entry name" value="PAS domain"/>
    <property type="match status" value="2"/>
</dbReference>
<dbReference type="Pfam" id="PF00990">
    <property type="entry name" value="GGDEF"/>
    <property type="match status" value="1"/>
</dbReference>
<comment type="caution">
    <text evidence="3">The sequence shown here is derived from an EMBL/GenBank/DDBJ whole genome shotgun (WGS) entry which is preliminary data.</text>
</comment>
<evidence type="ECO:0000313" key="4">
    <source>
        <dbReference type="Proteomes" id="UP000620139"/>
    </source>
</evidence>
<dbReference type="PANTHER" id="PTHR44757">
    <property type="entry name" value="DIGUANYLATE CYCLASE DGCP"/>
    <property type="match status" value="1"/>
</dbReference>
<evidence type="ECO:0000259" key="2">
    <source>
        <dbReference type="PROSITE" id="PS50887"/>
    </source>
</evidence>
<dbReference type="InterPro" id="IPR000700">
    <property type="entry name" value="PAS-assoc_C"/>
</dbReference>
<feature type="domain" description="PAC" evidence="1">
    <location>
        <begin position="224"/>
        <end position="276"/>
    </location>
</feature>
<dbReference type="InterPro" id="IPR052155">
    <property type="entry name" value="Biofilm_reg_signaling"/>
</dbReference>
<dbReference type="InterPro" id="IPR043128">
    <property type="entry name" value="Rev_trsase/Diguanyl_cyclase"/>
</dbReference>
<dbReference type="InterPro" id="IPR029787">
    <property type="entry name" value="Nucleotide_cyclase"/>
</dbReference>
<evidence type="ECO:0000313" key="3">
    <source>
        <dbReference type="EMBL" id="MBH9552540.1"/>
    </source>
</evidence>
<dbReference type="NCBIfam" id="TIGR00254">
    <property type="entry name" value="GGDEF"/>
    <property type="match status" value="1"/>
</dbReference>
<name>A0A931IWZ1_9BURK</name>
<gene>
    <name evidence="3" type="ORF">I7X43_06695</name>
</gene>
<protein>
    <submittedName>
        <fullName evidence="3">Diguanylate cyclase</fullName>
    </submittedName>
</protein>
<feature type="domain" description="GGDEF" evidence="2">
    <location>
        <begin position="308"/>
        <end position="441"/>
    </location>
</feature>
<dbReference type="InterPro" id="IPR013656">
    <property type="entry name" value="PAS_4"/>
</dbReference>
<sequence length="443" mass="49145">MLDLLDHLDSGVLWLDAQGRIGVMNRWLREAACVEGDPCGLTLEEAFGNGISPKLLKSVELALRSGRASLLSHAFHPTPLPLWPRRGDRSERLQQAVAVEPAHWAGQAGCVVTVRDLSEVTRRESLLKQQALRLSMDLGELRRAQDELKRQSARLREVARLAPVALLETDLQGHLLYCNDRFLALWNGAQGGVLGRHWSSLMPAAAALAFDSVWRQLPSTSEPIQRDINLAAPGEPERWIQVEACPLTNLDGERFGVLASLVDVTELYRRAQRLEHRALHDPLTGLPNREKLMQRLEGALAAAKTLGHVVPVIFMDLDGFKQINDEHGHAAGDALLQGLAQRMRRTVRGEDVVARLAGDEFVLVLSDSPTQEQVDKVMGKMATALSEPLRYGDKQLRVGCSWGMACYPHDSPDAKGLLILADERMYAHKQVRKDKRRADSTAQ</sequence>
<dbReference type="InterPro" id="IPR000014">
    <property type="entry name" value="PAS"/>
</dbReference>
<organism evidence="3 4">
    <name type="scientific">Inhella gelatinilytica</name>
    <dbReference type="NCBI Taxonomy" id="2795030"/>
    <lineage>
        <taxon>Bacteria</taxon>
        <taxon>Pseudomonadati</taxon>
        <taxon>Pseudomonadota</taxon>
        <taxon>Betaproteobacteria</taxon>
        <taxon>Burkholderiales</taxon>
        <taxon>Sphaerotilaceae</taxon>
        <taxon>Inhella</taxon>
    </lineage>
</organism>
<dbReference type="EMBL" id="JAEDAL010000002">
    <property type="protein sequence ID" value="MBH9552540.1"/>
    <property type="molecule type" value="Genomic_DNA"/>
</dbReference>
<dbReference type="Gene3D" id="3.30.70.270">
    <property type="match status" value="1"/>
</dbReference>
<dbReference type="Proteomes" id="UP000620139">
    <property type="component" value="Unassembled WGS sequence"/>
</dbReference>
<dbReference type="CDD" id="cd01949">
    <property type="entry name" value="GGDEF"/>
    <property type="match status" value="1"/>
</dbReference>
<dbReference type="CDD" id="cd00130">
    <property type="entry name" value="PAS"/>
    <property type="match status" value="1"/>
</dbReference>
<dbReference type="Pfam" id="PF08448">
    <property type="entry name" value="PAS_4"/>
    <property type="match status" value="1"/>
</dbReference>
<dbReference type="AlphaFoldDB" id="A0A931IWZ1"/>
<dbReference type="RefSeq" id="WP_198100143.1">
    <property type="nucleotide sequence ID" value="NZ_JAEDAL010000002.1"/>
</dbReference>